<accession>A0ACA9YF32</accession>
<dbReference type="EMBL" id="CALSDN010000016">
    <property type="protein sequence ID" value="CAH6723528.1"/>
    <property type="molecule type" value="Genomic_DNA"/>
</dbReference>
<reference evidence="1" key="1">
    <citation type="submission" date="2022-06" db="EMBL/GenBank/DDBJ databases">
        <authorList>
            <person name="Legras J.-L."/>
            <person name="Devillers H."/>
            <person name="Grondin C."/>
        </authorList>
    </citation>
    <scope>NUCLEOTIDE SEQUENCE</scope>
    <source>
        <strain evidence="1">CLIB 1444</strain>
    </source>
</reference>
<dbReference type="Proteomes" id="UP001152531">
    <property type="component" value="Unassembled WGS sequence"/>
</dbReference>
<gene>
    <name evidence="1" type="ORF">CLIB1444_16S00826</name>
</gene>
<protein>
    <submittedName>
        <fullName evidence="1">Thiamine pathway transporter Thi73p</fullName>
    </submittedName>
</protein>
<proteinExistence type="predicted"/>
<name>A0ACA9YF32_9ASCO</name>
<keyword evidence="2" id="KW-1185">Reference proteome</keyword>
<evidence type="ECO:0000313" key="2">
    <source>
        <dbReference type="Proteomes" id="UP001152531"/>
    </source>
</evidence>
<comment type="caution">
    <text evidence="1">The sequence shown here is derived from an EMBL/GenBank/DDBJ whole genome shotgun (WGS) entry which is preliminary data.</text>
</comment>
<organism evidence="1 2">
    <name type="scientific">[Candida] jaroonii</name>
    <dbReference type="NCBI Taxonomy" id="467808"/>
    <lineage>
        <taxon>Eukaryota</taxon>
        <taxon>Fungi</taxon>
        <taxon>Dikarya</taxon>
        <taxon>Ascomycota</taxon>
        <taxon>Saccharomycotina</taxon>
        <taxon>Pichiomycetes</taxon>
        <taxon>Debaryomycetaceae</taxon>
        <taxon>Yamadazyma</taxon>
    </lineage>
</organism>
<sequence>MGQFDDAYEFIHQFDDDKSQSDLNEDDKQIEIKKIYSKIDLRILTILSVIYFFQFLDKSLINYAGVMGIKDHLDRPSQFSDLGTILYVGYIICEPFVTIGFQKLPFGKLFGGSIVLWGVLVMLHTVCLNYSSLMAIRALLGAAESTAVTGVLICNGMWYSHKQQLSRFGIITCQVSTATFVGSLMSYGFQHVDSSQTSLDSWQIMFLLMGGITMIFGVCVLIVLPDNPMSCKFLNKQEKLLLLEHLKDNQTGVENKTFKYSQIKEYLLDKQTWLIHLLTIITMIPTGAINTFSVTIIGSLGFDSKQAALMQMPVGVSSFLAIIIPMYLIVYFKDKHRTLIFIGLLLIAIVGYFMLIFSKNKIANLFAVYFGNAGTCVITLIYSWNNRNTAGYTKRLARNCFTMICIAIGCLIGPQLFKTDLGRFLPAKIALLVISFVSIPLVALLGLVSRRENIKRDNLSDKQHQDFYGQFGTDYQYKDLTDIQNINFRYGY</sequence>
<evidence type="ECO:0000313" key="1">
    <source>
        <dbReference type="EMBL" id="CAH6723528.1"/>
    </source>
</evidence>